<dbReference type="InterPro" id="IPR006269">
    <property type="entry name" value="KDO8P_synthase"/>
</dbReference>
<comment type="caution">
    <text evidence="10">The sequence shown here is derived from an EMBL/GenBank/DDBJ whole genome shotgun (WGS) entry which is preliminary data.</text>
</comment>
<dbReference type="UniPathway" id="UPA00357">
    <property type="reaction ID" value="UER00474"/>
</dbReference>
<dbReference type="EMBL" id="LVJN01000018">
    <property type="protein sequence ID" value="OSM04945.1"/>
    <property type="molecule type" value="Genomic_DNA"/>
</dbReference>
<evidence type="ECO:0000256" key="2">
    <source>
        <dbReference type="ARBA" id="ARBA00004756"/>
    </source>
</evidence>
<evidence type="ECO:0000256" key="8">
    <source>
        <dbReference type="HAMAP-Rule" id="MF_00056"/>
    </source>
</evidence>
<dbReference type="NCBIfam" id="TIGR01362">
    <property type="entry name" value="KDO8P_synth"/>
    <property type="match status" value="1"/>
</dbReference>
<dbReference type="InterPro" id="IPR006218">
    <property type="entry name" value="DAHP1/KDSA"/>
</dbReference>
<evidence type="ECO:0000313" key="11">
    <source>
        <dbReference type="Proteomes" id="UP000194003"/>
    </source>
</evidence>
<keyword evidence="5 8" id="KW-0963">Cytoplasm</keyword>
<comment type="pathway">
    <text evidence="3 8">Carbohydrate biosynthesis; 3-deoxy-D-manno-octulosonate biosynthesis; 3-deoxy-D-manno-octulosonate from D-ribulose 5-phosphate: step 2/3.</text>
</comment>
<feature type="domain" description="DAHP synthetase I/KDSA" evidence="9">
    <location>
        <begin position="2"/>
        <end position="242"/>
    </location>
</feature>
<dbReference type="HAMAP" id="MF_00056">
    <property type="entry name" value="KDO8P_synth"/>
    <property type="match status" value="1"/>
</dbReference>
<evidence type="ECO:0000256" key="1">
    <source>
        <dbReference type="ARBA" id="ARBA00004496"/>
    </source>
</evidence>
<name>A0A1Y2K836_9PROT</name>
<sequence length="253" mass="26709">MIESEEQTLQAATFLAELSHRIDLPLVFKSSFDKANRTSAGGFRGPGLEAGLRILQRVREETGLPVVTDVHTPEQAAIVAQSVDLLQTPAFLCRQTDFIQAAAAAGKPVNIKKGQFLAPEDMARVAEKAAATGNENLMLCERGATFGYHNLVVDMRGLAVMAQSGYPVIFDATHSVQQPGGLGGSSGGDRRFAPLLARSAVAAGVAGVFLETHPDPDHAPCDGPNMIPFAQLEPLLVELKALDAVRKAALAAS</sequence>
<dbReference type="EC" id="2.5.1.55" evidence="8"/>
<keyword evidence="11" id="KW-1185">Reference proteome</keyword>
<organism evidence="10 11">
    <name type="scientific">Magnetofaba australis IT-1</name>
    <dbReference type="NCBI Taxonomy" id="1434232"/>
    <lineage>
        <taxon>Bacteria</taxon>
        <taxon>Pseudomonadati</taxon>
        <taxon>Pseudomonadota</taxon>
        <taxon>Magnetococcia</taxon>
        <taxon>Magnetococcales</taxon>
        <taxon>Magnetococcaceae</taxon>
        <taxon>Magnetofaba</taxon>
    </lineage>
</organism>
<dbReference type="GO" id="GO:0005737">
    <property type="term" value="C:cytoplasm"/>
    <property type="evidence" value="ECO:0007669"/>
    <property type="project" value="UniProtKB-SubCell"/>
</dbReference>
<comment type="catalytic activity">
    <reaction evidence="7 8">
        <text>D-arabinose 5-phosphate + phosphoenolpyruvate + H2O = 3-deoxy-alpha-D-manno-2-octulosonate-8-phosphate + phosphate</text>
        <dbReference type="Rhea" id="RHEA:14053"/>
        <dbReference type="ChEBI" id="CHEBI:15377"/>
        <dbReference type="ChEBI" id="CHEBI:43474"/>
        <dbReference type="ChEBI" id="CHEBI:57693"/>
        <dbReference type="ChEBI" id="CHEBI:58702"/>
        <dbReference type="ChEBI" id="CHEBI:85985"/>
        <dbReference type="EC" id="2.5.1.55"/>
    </reaction>
</comment>
<dbReference type="PANTHER" id="PTHR21057">
    <property type="entry name" value="PHOSPHO-2-DEHYDRO-3-DEOXYHEPTONATE ALDOLASE"/>
    <property type="match status" value="1"/>
</dbReference>
<evidence type="ECO:0000256" key="7">
    <source>
        <dbReference type="ARBA" id="ARBA00049112"/>
    </source>
</evidence>
<evidence type="ECO:0000256" key="5">
    <source>
        <dbReference type="ARBA" id="ARBA00022490"/>
    </source>
</evidence>
<comment type="pathway">
    <text evidence="2">Bacterial outer membrane biogenesis; lipopolysaccharide biosynthesis.</text>
</comment>
<evidence type="ECO:0000259" key="9">
    <source>
        <dbReference type="Pfam" id="PF00793"/>
    </source>
</evidence>
<dbReference type="AlphaFoldDB" id="A0A1Y2K836"/>
<accession>A0A1Y2K836</accession>
<dbReference type="GO" id="GO:0008676">
    <property type="term" value="F:3-deoxy-8-phosphooctulonate synthase activity"/>
    <property type="evidence" value="ECO:0007669"/>
    <property type="project" value="UniProtKB-UniRule"/>
</dbReference>
<evidence type="ECO:0000256" key="6">
    <source>
        <dbReference type="ARBA" id="ARBA00022679"/>
    </source>
</evidence>
<keyword evidence="6 8" id="KW-0808">Transferase</keyword>
<evidence type="ECO:0000256" key="4">
    <source>
        <dbReference type="ARBA" id="ARBA00010499"/>
    </source>
</evidence>
<dbReference type="UniPathway" id="UPA00030"/>
<dbReference type="InterPro" id="IPR013785">
    <property type="entry name" value="Aldolase_TIM"/>
</dbReference>
<dbReference type="NCBIfam" id="NF003543">
    <property type="entry name" value="PRK05198.1"/>
    <property type="match status" value="1"/>
</dbReference>
<dbReference type="Gene3D" id="3.20.20.70">
    <property type="entry name" value="Aldolase class I"/>
    <property type="match status" value="1"/>
</dbReference>
<evidence type="ECO:0000313" key="10">
    <source>
        <dbReference type="EMBL" id="OSM04945.1"/>
    </source>
</evidence>
<proteinExistence type="inferred from homology"/>
<dbReference type="Proteomes" id="UP000194003">
    <property type="component" value="Unassembled WGS sequence"/>
</dbReference>
<gene>
    <name evidence="8" type="primary">kdsA</name>
    <name evidence="10" type="ORF">MAIT1_03059</name>
</gene>
<dbReference type="Pfam" id="PF00793">
    <property type="entry name" value="DAHP_synth_1"/>
    <property type="match status" value="1"/>
</dbReference>
<dbReference type="STRING" id="1434232.MAIT1_03059"/>
<dbReference type="GO" id="GO:0019294">
    <property type="term" value="P:keto-3-deoxy-D-manno-octulosonic acid biosynthetic process"/>
    <property type="evidence" value="ECO:0007669"/>
    <property type="project" value="UniProtKB-UniRule"/>
</dbReference>
<dbReference type="SUPFAM" id="SSF51569">
    <property type="entry name" value="Aldolase"/>
    <property type="match status" value="1"/>
</dbReference>
<comment type="similarity">
    <text evidence="4 8">Belongs to the KdsA family.</text>
</comment>
<comment type="subcellular location">
    <subcellularLocation>
        <location evidence="1 8">Cytoplasm</location>
    </subcellularLocation>
</comment>
<keyword evidence="8" id="KW-0448">Lipopolysaccharide biosynthesis</keyword>
<reference evidence="10 11" key="1">
    <citation type="journal article" date="2016" name="BMC Genomics">
        <title>Combined genomic and structural analyses of a cultured magnetotactic bacterium reveals its niche adaptation to a dynamic environment.</title>
        <authorList>
            <person name="Araujo A.C."/>
            <person name="Morillo V."/>
            <person name="Cypriano J."/>
            <person name="Teixeira L.C."/>
            <person name="Leao P."/>
            <person name="Lyra S."/>
            <person name="Almeida L.G."/>
            <person name="Bazylinski D.A."/>
            <person name="Vasconcellos A.T."/>
            <person name="Abreu F."/>
            <person name="Lins U."/>
        </authorList>
    </citation>
    <scope>NUCLEOTIDE SEQUENCE [LARGE SCALE GENOMIC DNA]</scope>
    <source>
        <strain evidence="10 11">IT-1</strain>
    </source>
</reference>
<protein>
    <recommendedName>
        <fullName evidence="8">2-dehydro-3-deoxyphosphooctonate aldolase</fullName>
        <ecNumber evidence="8">2.5.1.55</ecNumber>
    </recommendedName>
    <alternativeName>
        <fullName evidence="8">3-deoxy-D-manno-octulosonic acid 8-phosphate synthase</fullName>
    </alternativeName>
    <alternativeName>
        <fullName evidence="8">KDO-8-phosphate synthase</fullName>
        <shortName evidence="8">KDO 8-P synthase</shortName>
        <shortName evidence="8">KDOPS</shortName>
    </alternativeName>
    <alternativeName>
        <fullName evidence="8">Phospho-2-dehydro-3-deoxyoctonate aldolase</fullName>
    </alternativeName>
</protein>
<evidence type="ECO:0000256" key="3">
    <source>
        <dbReference type="ARBA" id="ARBA00004845"/>
    </source>
</evidence>